<evidence type="ECO:0000259" key="2">
    <source>
        <dbReference type="Pfam" id="PF14028"/>
    </source>
</evidence>
<gene>
    <name evidence="3" type="ORF">VSS16_35545</name>
</gene>
<dbReference type="InterPro" id="IPR023809">
    <property type="entry name" value="Thiopep_bacteriocin_synth_dom"/>
</dbReference>
<dbReference type="Pfam" id="PF04738">
    <property type="entry name" value="Lant_dehydr_N"/>
    <property type="match status" value="1"/>
</dbReference>
<dbReference type="Proteomes" id="UP001585080">
    <property type="component" value="Unassembled WGS sequence"/>
</dbReference>
<proteinExistence type="predicted"/>
<evidence type="ECO:0000313" key="4">
    <source>
        <dbReference type="Proteomes" id="UP001585080"/>
    </source>
</evidence>
<organism evidence="3 4">
    <name type="scientific">Streptomyces broussonetiae</name>
    <dbReference type="NCBI Taxonomy" id="2686304"/>
    <lineage>
        <taxon>Bacteria</taxon>
        <taxon>Bacillati</taxon>
        <taxon>Actinomycetota</taxon>
        <taxon>Actinomycetes</taxon>
        <taxon>Kitasatosporales</taxon>
        <taxon>Streptomycetaceae</taxon>
        <taxon>Streptomyces</taxon>
    </lineage>
</organism>
<protein>
    <submittedName>
        <fullName evidence="3">Lantibiotic dehydratase</fullName>
    </submittedName>
</protein>
<keyword evidence="4" id="KW-1185">Reference proteome</keyword>
<feature type="domain" description="Thiopeptide-type bacteriocin biosynthesis" evidence="2">
    <location>
        <begin position="767"/>
        <end position="1014"/>
    </location>
</feature>
<dbReference type="InterPro" id="IPR006827">
    <property type="entry name" value="Lant_deHydtase_N"/>
</dbReference>
<name>A0ABV5EM92_9ACTN</name>
<evidence type="ECO:0000259" key="1">
    <source>
        <dbReference type="Pfam" id="PF04738"/>
    </source>
</evidence>
<comment type="caution">
    <text evidence="3">The sequence shown here is derived from an EMBL/GenBank/DDBJ whole genome shotgun (WGS) entry which is preliminary data.</text>
</comment>
<dbReference type="EMBL" id="JAYMRP010000064">
    <property type="protein sequence ID" value="MFB8777960.1"/>
    <property type="molecule type" value="Genomic_DNA"/>
</dbReference>
<feature type="domain" description="Lantibiotic dehydratase N-terminal" evidence="1">
    <location>
        <begin position="53"/>
        <end position="698"/>
    </location>
</feature>
<dbReference type="NCBIfam" id="TIGR03891">
    <property type="entry name" value="thiopep_ocin"/>
    <property type="match status" value="1"/>
</dbReference>
<dbReference type="RefSeq" id="WP_376736389.1">
    <property type="nucleotide sequence ID" value="NZ_JAYMRP010000064.1"/>
</dbReference>
<evidence type="ECO:0000313" key="3">
    <source>
        <dbReference type="EMBL" id="MFB8777960.1"/>
    </source>
</evidence>
<accession>A0ABV5EM92</accession>
<reference evidence="3 4" key="1">
    <citation type="submission" date="2024-01" db="EMBL/GenBank/DDBJ databases">
        <title>Genome mining of biosynthetic gene clusters to explore secondary metabolites of Streptomyces sp.</title>
        <authorList>
            <person name="Baig A."/>
            <person name="Ajitkumar Shintre N."/>
            <person name="Kumar H."/>
            <person name="Anbarasu A."/>
            <person name="Ramaiah S."/>
        </authorList>
    </citation>
    <scope>NUCLEOTIDE SEQUENCE [LARGE SCALE GENOMIC DNA]</scope>
    <source>
        <strain evidence="3 4">A57</strain>
    </source>
</reference>
<dbReference type="Pfam" id="PF14028">
    <property type="entry name" value="Lant_dehydr_C"/>
    <property type="match status" value="1"/>
</dbReference>
<sequence>MRGWLVYESIDAAMLRAAAWPPDRRIWFWPDLTGDGDGPASWRPWLEQTLEVPGFAAALGQASPVLAHRVQQICQGRQLPEPAVRKAVVALMRYVLRASSRATPFGLFVGVAPARIDGVSAARIGTGHRAVARPDATWLATVIERLEADRVLQPLLTVQAHPLAVERDGHVVLEHRPAVSGGGAPEQVQVRLTTPVKAALDAARDPIRTADLAAKLAADFPHVPAPTVSRLLAGLIDQRLLVTNLRPPMTTADPLAHVLTVLASQGTAAAAEPAVKLREITRALARHNTTTDPSTAQADRADITAVMRDLSPVAGPVLSVDLRLEAEVALPAAVAAEAARAATALVRLSGRPALSPGWVAWHGRFLERYGPRAVVPLLEAVDSDMGLGYPAGFLGGPPAPAPAAVSERDTKLLTLAQNAALRRCHEIVLDDAMVTDLAEKTGPEIRIQPTTELTVRIGARSVRALDAGEFTLAVVGVSRSAGTTTGRFLSLLDTSDQERMAAAYAAASTATENALRVQACAPPLYAGTGNVARTVQVMPAAVCLGECHDDGGTDLVPVEDIAVTANAHRLHLISISRRRPLEFVTMNAVEPTRRTHPLVRFLTEAPNALSIPCTTFDWGAAARLPFLPALRYGRTILSPARWRLTGADLADPAADWQQWERSLSAWRELAAVPSTVYLGDGDQRLQLDLAEPSHRALLHTQMRRDGTAVLRAESAADAGWIDGRPHEAVIPLTTTSSPVEAPHWLHTNPVAEREPGRLPGCDGRFLIKLYAHPDRHTSILTRHLPHLLHQLGDEARWWFLPYRDPDDHLRLRLTVPDRQADAAAAIGAWTRRLREAGLLARVQWDTDFPETARFGGKEAWEAAEAYFAADSMTAAAQRAACAAKDGPDQRALTAASMLDLTIGLIGEAGEAMRWLIDCAQTTGTAPDRGLYDQAITLANPYDRTALAGQPGGREVIARWKRRREALAAYRRALANTGGSTATVVLPELLHLHHTRMAGLDMDAERRCVHLARAAALSWTARATRRTS</sequence>